<evidence type="ECO:0000256" key="5">
    <source>
        <dbReference type="PIRSR" id="PIRSR015582-2"/>
    </source>
</evidence>
<dbReference type="RefSeq" id="WP_092050071.1">
    <property type="nucleotide sequence ID" value="NZ_FNZF01000001.1"/>
</dbReference>
<evidence type="ECO:0000259" key="6">
    <source>
        <dbReference type="Pfam" id="PF03328"/>
    </source>
</evidence>
<feature type="binding site" evidence="5">
    <location>
        <position position="129"/>
    </location>
    <ligand>
        <name>Mg(2+)</name>
        <dbReference type="ChEBI" id="CHEBI:18420"/>
    </ligand>
</feature>
<organism evidence="7 8">
    <name type="scientific">Bhargavaea ginsengi</name>
    <dbReference type="NCBI Taxonomy" id="426757"/>
    <lineage>
        <taxon>Bacteria</taxon>
        <taxon>Bacillati</taxon>
        <taxon>Bacillota</taxon>
        <taxon>Bacilli</taxon>
        <taxon>Bacillales</taxon>
        <taxon>Caryophanaceae</taxon>
        <taxon>Bhargavaea</taxon>
    </lineage>
</organism>
<sequence>MNLTRSLLFVPGIKAAWIEKVRNYDADGYILDLEDSVPSHLKEQARENVASALPSLFKQNKRIFVRINKDEDGFNRADVEAIVMEGLEGVVLPKPEEPEELERLSERISELETERGIQLGSIKLLPVLETAKSMHFAYEIGSVSRVFAIAGLTAKDGDVARALGYKWSAEGLETLYMRSKIVMAARAAGVLPLGGLWQDVHDLEGLEKAAEFNRQLGFDGELILHPSNAAIVNRTYSPSEDEAAYYQGMIDAFREAEAKGISAIMYEGVHIDYAHVKTAEQVLEAYHESLGEKV</sequence>
<dbReference type="Gene3D" id="3.20.20.60">
    <property type="entry name" value="Phosphoenolpyruvate-binding domains"/>
    <property type="match status" value="1"/>
</dbReference>
<dbReference type="SUPFAM" id="SSF51621">
    <property type="entry name" value="Phosphoenolpyruvate/pyruvate domain"/>
    <property type="match status" value="1"/>
</dbReference>
<dbReference type="OrthoDB" id="9786940at2"/>
<reference evidence="8" key="1">
    <citation type="submission" date="2016-10" db="EMBL/GenBank/DDBJ databases">
        <authorList>
            <person name="Varghese N."/>
            <person name="Submissions S."/>
        </authorList>
    </citation>
    <scope>NUCLEOTIDE SEQUENCE [LARGE SCALE GENOMIC DNA]</scope>
    <source>
        <strain evidence="8">CGMCC 1.6763</strain>
    </source>
</reference>
<dbReference type="PANTHER" id="PTHR32308:SF0">
    <property type="entry name" value="HPCH_HPAI ALDOLASE_CITRATE LYASE DOMAIN-CONTAINING PROTEIN"/>
    <property type="match status" value="1"/>
</dbReference>
<dbReference type="InterPro" id="IPR011206">
    <property type="entry name" value="Citrate_lyase_beta/mcl1/mcl2"/>
</dbReference>
<dbReference type="Pfam" id="PF03328">
    <property type="entry name" value="HpcH_HpaI"/>
    <property type="match status" value="1"/>
</dbReference>
<evidence type="ECO:0000256" key="2">
    <source>
        <dbReference type="ARBA" id="ARBA00022723"/>
    </source>
</evidence>
<protein>
    <submittedName>
        <fullName evidence="7">Citrate lyase subunit beta / citryl-CoA lyase</fullName>
    </submittedName>
</protein>
<evidence type="ECO:0000256" key="3">
    <source>
        <dbReference type="ARBA" id="ARBA00022842"/>
    </source>
</evidence>
<feature type="binding site" evidence="5">
    <location>
        <position position="156"/>
    </location>
    <ligand>
        <name>Mg(2+)</name>
        <dbReference type="ChEBI" id="CHEBI:18420"/>
    </ligand>
</feature>
<accession>A0A1H6UEK4</accession>
<dbReference type="Proteomes" id="UP000199200">
    <property type="component" value="Unassembled WGS sequence"/>
</dbReference>
<keyword evidence="3 5" id="KW-0460">Magnesium</keyword>
<gene>
    <name evidence="7" type="ORF">SAMN04488127_0760</name>
</gene>
<keyword evidence="7" id="KW-0456">Lyase</keyword>
<dbReference type="STRING" id="426757.SAMN04488127_0760"/>
<evidence type="ECO:0000313" key="8">
    <source>
        <dbReference type="Proteomes" id="UP000199200"/>
    </source>
</evidence>
<dbReference type="EMBL" id="FNZF01000001">
    <property type="protein sequence ID" value="SEI90749.1"/>
    <property type="molecule type" value="Genomic_DNA"/>
</dbReference>
<feature type="binding site" evidence="4">
    <location>
        <position position="66"/>
    </location>
    <ligand>
        <name>substrate</name>
    </ligand>
</feature>
<dbReference type="InterPro" id="IPR015813">
    <property type="entry name" value="Pyrv/PenolPyrv_kinase-like_dom"/>
</dbReference>
<feature type="binding site" evidence="4">
    <location>
        <position position="129"/>
    </location>
    <ligand>
        <name>substrate</name>
    </ligand>
</feature>
<evidence type="ECO:0000313" key="7">
    <source>
        <dbReference type="EMBL" id="SEI90749.1"/>
    </source>
</evidence>
<dbReference type="PIRSF" id="PIRSF015582">
    <property type="entry name" value="Cit_lyase_B"/>
    <property type="match status" value="1"/>
</dbReference>
<dbReference type="GO" id="GO:0016829">
    <property type="term" value="F:lyase activity"/>
    <property type="evidence" value="ECO:0007669"/>
    <property type="project" value="UniProtKB-KW"/>
</dbReference>
<feature type="domain" description="HpcH/HpaI aldolase/citrate lyase" evidence="6">
    <location>
        <begin position="5"/>
        <end position="226"/>
    </location>
</feature>
<dbReference type="GO" id="GO:0000287">
    <property type="term" value="F:magnesium ion binding"/>
    <property type="evidence" value="ECO:0007669"/>
    <property type="project" value="TreeGrafter"/>
</dbReference>
<keyword evidence="8" id="KW-1185">Reference proteome</keyword>
<dbReference type="AlphaFoldDB" id="A0A1H6UEK4"/>
<evidence type="ECO:0000256" key="4">
    <source>
        <dbReference type="PIRSR" id="PIRSR015582-1"/>
    </source>
</evidence>
<dbReference type="GO" id="GO:0006107">
    <property type="term" value="P:oxaloacetate metabolic process"/>
    <property type="evidence" value="ECO:0007669"/>
    <property type="project" value="TreeGrafter"/>
</dbReference>
<dbReference type="InterPro" id="IPR040442">
    <property type="entry name" value="Pyrv_kinase-like_dom_sf"/>
</dbReference>
<comment type="cofactor">
    <cofactor evidence="1">
        <name>Mg(2+)</name>
        <dbReference type="ChEBI" id="CHEBI:18420"/>
    </cofactor>
</comment>
<dbReference type="PANTHER" id="PTHR32308">
    <property type="entry name" value="LYASE BETA SUBUNIT, PUTATIVE (AFU_ORTHOLOGUE AFUA_4G13030)-RELATED"/>
    <property type="match status" value="1"/>
</dbReference>
<dbReference type="InterPro" id="IPR005000">
    <property type="entry name" value="Aldolase/citrate-lyase_domain"/>
</dbReference>
<keyword evidence="2 5" id="KW-0479">Metal-binding</keyword>
<name>A0A1H6UEK4_9BACL</name>
<proteinExistence type="predicted"/>
<evidence type="ECO:0000256" key="1">
    <source>
        <dbReference type="ARBA" id="ARBA00001946"/>
    </source>
</evidence>